<dbReference type="InterPro" id="IPR012337">
    <property type="entry name" value="RNaseH-like_sf"/>
</dbReference>
<proteinExistence type="predicted"/>
<dbReference type="Proteomes" id="UP000054324">
    <property type="component" value="Unassembled WGS sequence"/>
</dbReference>
<dbReference type="GeneID" id="20328370"/>
<dbReference type="OrthoDB" id="10062030at2759"/>
<gene>
    <name evidence="2" type="ORF">T265_14204</name>
</gene>
<dbReference type="GO" id="GO:0003676">
    <property type="term" value="F:nucleic acid binding"/>
    <property type="evidence" value="ECO:0007669"/>
    <property type="project" value="InterPro"/>
</dbReference>
<dbReference type="KEGG" id="ovi:T265_14204"/>
<feature type="domain" description="Integrase catalytic" evidence="1">
    <location>
        <begin position="139"/>
        <end position="292"/>
    </location>
</feature>
<sequence>MNWEEEQSTDADIGEIYRLKLQGNSEPSGYLMALRSVAARSLWSRWGQLRIISRVLHPMDGRDGQPRVVVLRSCVQQTITAVHRDLGHAGHKKTEAHIRRHYWWFLLHNDVADFCRHSTVCAKTKTPTVTPRAPLRPIPVQRPNHRVGIDAIGPLPETRNGNHFIVVMTDYLTKWCETVPVKQEDARTIVSVIISERVSRYGVPGLAFESYLLRETCALLEINKTRTTSYHPEGNGLVERTNRTIKKILTTLVDRYEEERWDEHIPLCMLAYRAAVHKWTGYALAFLQLSHHLRLPSSAETPVAPADLVGSNEYVRSLRERPFAALQIARENIGHHQKTVYDRRSNGPVYEVGDHVFLHRPKAPPGAPTKFHQTWQGPYVIIMKRPNGTYVIRNPSQPHTDVQCILYNQLKPYPQPRNDAQPSTSHYLPPVTTSDTNAFRALRAVLGLRRGQCNAVETRLYLHARLSRTVVEPPRAPDRKE</sequence>
<organism evidence="2 3">
    <name type="scientific">Opisthorchis viverrini</name>
    <name type="common">Southeast Asian liver fluke</name>
    <dbReference type="NCBI Taxonomy" id="6198"/>
    <lineage>
        <taxon>Eukaryota</taxon>
        <taxon>Metazoa</taxon>
        <taxon>Spiralia</taxon>
        <taxon>Lophotrochozoa</taxon>
        <taxon>Platyhelminthes</taxon>
        <taxon>Trematoda</taxon>
        <taxon>Digenea</taxon>
        <taxon>Opisthorchiida</taxon>
        <taxon>Opisthorchiata</taxon>
        <taxon>Opisthorchiidae</taxon>
        <taxon>Opisthorchis</taxon>
    </lineage>
</organism>
<dbReference type="Gene3D" id="3.30.420.10">
    <property type="entry name" value="Ribonuclease H-like superfamily/Ribonuclease H"/>
    <property type="match status" value="1"/>
</dbReference>
<dbReference type="SUPFAM" id="SSF53098">
    <property type="entry name" value="Ribonuclease H-like"/>
    <property type="match status" value="1"/>
</dbReference>
<keyword evidence="3" id="KW-1185">Reference proteome</keyword>
<dbReference type="InterPro" id="IPR036397">
    <property type="entry name" value="RNaseH_sf"/>
</dbReference>
<dbReference type="FunFam" id="3.30.420.10:FF:000032">
    <property type="entry name" value="Retrovirus-related Pol polyprotein from transposon 297-like Protein"/>
    <property type="match status" value="1"/>
</dbReference>
<dbReference type="STRING" id="6198.A0A074ZE03"/>
<dbReference type="RefSeq" id="XP_009170775.1">
    <property type="nucleotide sequence ID" value="XM_009172511.1"/>
</dbReference>
<protein>
    <recommendedName>
        <fullName evidence="1">Integrase catalytic domain-containing protein</fullName>
    </recommendedName>
</protein>
<dbReference type="PROSITE" id="PS50994">
    <property type="entry name" value="INTEGRASE"/>
    <property type="match status" value="1"/>
</dbReference>
<dbReference type="EMBL" id="KL596775">
    <property type="protein sequence ID" value="KER25506.1"/>
    <property type="molecule type" value="Genomic_DNA"/>
</dbReference>
<dbReference type="InterPro" id="IPR050951">
    <property type="entry name" value="Retrovirus_Pol_polyprotein"/>
</dbReference>
<dbReference type="Gene3D" id="1.10.340.70">
    <property type="match status" value="1"/>
</dbReference>
<dbReference type="InterPro" id="IPR001584">
    <property type="entry name" value="Integrase_cat-core"/>
</dbReference>
<dbReference type="PANTHER" id="PTHR37984:SF15">
    <property type="entry name" value="INTEGRASE CATALYTIC DOMAIN-CONTAINING PROTEIN"/>
    <property type="match status" value="1"/>
</dbReference>
<dbReference type="Pfam" id="PF17921">
    <property type="entry name" value="Integrase_H2C2"/>
    <property type="match status" value="1"/>
</dbReference>
<name>A0A074ZE03_OPIVI</name>
<evidence type="ECO:0000313" key="2">
    <source>
        <dbReference type="EMBL" id="KER25506.1"/>
    </source>
</evidence>
<accession>A0A074ZE03</accession>
<reference evidence="2 3" key="1">
    <citation type="submission" date="2013-11" db="EMBL/GenBank/DDBJ databases">
        <title>Opisthorchis viverrini - life in the bile duct.</title>
        <authorList>
            <person name="Young N.D."/>
            <person name="Nagarajan N."/>
            <person name="Lin S.J."/>
            <person name="Korhonen P.K."/>
            <person name="Jex A.R."/>
            <person name="Hall R.S."/>
            <person name="Safavi-Hemami H."/>
            <person name="Kaewkong W."/>
            <person name="Bertrand D."/>
            <person name="Gao S."/>
            <person name="Seet Q."/>
            <person name="Wongkham S."/>
            <person name="Teh B.T."/>
            <person name="Wongkham C."/>
            <person name="Intapan P.M."/>
            <person name="Maleewong W."/>
            <person name="Yang X."/>
            <person name="Hu M."/>
            <person name="Wang Z."/>
            <person name="Hofmann A."/>
            <person name="Sternberg P.W."/>
            <person name="Tan P."/>
            <person name="Wang J."/>
            <person name="Gasser R.B."/>
        </authorList>
    </citation>
    <scope>NUCLEOTIDE SEQUENCE [LARGE SCALE GENOMIC DNA]</scope>
</reference>
<evidence type="ECO:0000259" key="1">
    <source>
        <dbReference type="PROSITE" id="PS50994"/>
    </source>
</evidence>
<dbReference type="GO" id="GO:0015074">
    <property type="term" value="P:DNA integration"/>
    <property type="evidence" value="ECO:0007669"/>
    <property type="project" value="InterPro"/>
</dbReference>
<dbReference type="CTD" id="20328370"/>
<dbReference type="InterPro" id="IPR041588">
    <property type="entry name" value="Integrase_H2C2"/>
</dbReference>
<dbReference type="PANTHER" id="PTHR37984">
    <property type="entry name" value="PROTEIN CBG26694"/>
    <property type="match status" value="1"/>
</dbReference>
<evidence type="ECO:0000313" key="3">
    <source>
        <dbReference type="Proteomes" id="UP000054324"/>
    </source>
</evidence>
<dbReference type="AlphaFoldDB" id="A0A074ZE03"/>